<evidence type="ECO:0000256" key="1">
    <source>
        <dbReference type="ARBA" id="ARBA00023015"/>
    </source>
</evidence>
<sequence>MYKVMLIDDEKWVVKSLNNMINWQAHGFHIVDTAFNGIEGYEKIAQHSPDLVFTDIRMPGMDGLELIRRCVERGDRADFIIATGYKDFDYAKKAIQYGAINYCLKPFEKAEIKEALDKFSERQLAKKAIQRTEAADFPTLLHSAREPKSNDTTYGKMIAYIDEHFHEDLSLQSVADELNLNISYVSQLFRKAGNDTFLQYLTSKRIAYACGLLRDTSLSVQEVAYEAGYINYFHFARVFKKITGFSATEYREDHLKK</sequence>
<dbReference type="SUPFAM" id="SSF46689">
    <property type="entry name" value="Homeodomain-like"/>
    <property type="match status" value="2"/>
</dbReference>
<organism evidence="7 8">
    <name type="scientific">Cohnella phaseoli</name>
    <dbReference type="NCBI Taxonomy" id="456490"/>
    <lineage>
        <taxon>Bacteria</taxon>
        <taxon>Bacillati</taxon>
        <taxon>Bacillota</taxon>
        <taxon>Bacilli</taxon>
        <taxon>Bacillales</taxon>
        <taxon>Paenibacillaceae</taxon>
        <taxon>Cohnella</taxon>
    </lineage>
</organism>
<dbReference type="RefSeq" id="WP_116062887.1">
    <property type="nucleotide sequence ID" value="NZ_QRDZ01000019.1"/>
</dbReference>
<dbReference type="PROSITE" id="PS01124">
    <property type="entry name" value="HTH_ARAC_FAMILY_2"/>
    <property type="match status" value="1"/>
</dbReference>
<dbReference type="InterPro" id="IPR018062">
    <property type="entry name" value="HTH_AraC-typ_CS"/>
</dbReference>
<dbReference type="Gene3D" id="1.10.10.60">
    <property type="entry name" value="Homeodomain-like"/>
    <property type="match status" value="2"/>
</dbReference>
<reference evidence="7 8" key="1">
    <citation type="submission" date="2018-07" db="EMBL/GenBank/DDBJ databases">
        <title>Genomic Encyclopedia of Type Strains, Phase III (KMG-III): the genomes of soil and plant-associated and newly described type strains.</title>
        <authorList>
            <person name="Whitman W."/>
        </authorList>
    </citation>
    <scope>NUCLEOTIDE SEQUENCE [LARGE SCALE GENOMIC DNA]</scope>
    <source>
        <strain evidence="7 8">CECT 7287</strain>
    </source>
</reference>
<dbReference type="InterPro" id="IPR001789">
    <property type="entry name" value="Sig_transdc_resp-reg_receiver"/>
</dbReference>
<feature type="domain" description="Response regulatory" evidence="6">
    <location>
        <begin position="3"/>
        <end position="120"/>
    </location>
</feature>
<dbReference type="OrthoDB" id="9788446at2"/>
<dbReference type="SMART" id="SM00342">
    <property type="entry name" value="HTH_ARAC"/>
    <property type="match status" value="1"/>
</dbReference>
<evidence type="ECO:0000256" key="4">
    <source>
        <dbReference type="PROSITE-ProRule" id="PRU00169"/>
    </source>
</evidence>
<dbReference type="InterPro" id="IPR018060">
    <property type="entry name" value="HTH_AraC"/>
</dbReference>
<dbReference type="Gene3D" id="3.40.50.2300">
    <property type="match status" value="1"/>
</dbReference>
<name>A0A3D9IWI9_9BACL</name>
<evidence type="ECO:0000259" key="5">
    <source>
        <dbReference type="PROSITE" id="PS01124"/>
    </source>
</evidence>
<dbReference type="PANTHER" id="PTHR43280:SF28">
    <property type="entry name" value="HTH-TYPE TRANSCRIPTIONAL ACTIVATOR RHAS"/>
    <property type="match status" value="1"/>
</dbReference>
<feature type="modified residue" description="4-aspartylphosphate" evidence="4">
    <location>
        <position position="55"/>
    </location>
</feature>
<dbReference type="Proteomes" id="UP000256977">
    <property type="component" value="Unassembled WGS sequence"/>
</dbReference>
<dbReference type="PANTHER" id="PTHR43280">
    <property type="entry name" value="ARAC-FAMILY TRANSCRIPTIONAL REGULATOR"/>
    <property type="match status" value="1"/>
</dbReference>
<feature type="domain" description="HTH araC/xylS-type" evidence="5">
    <location>
        <begin position="155"/>
        <end position="253"/>
    </location>
</feature>
<dbReference type="SUPFAM" id="SSF52172">
    <property type="entry name" value="CheY-like"/>
    <property type="match status" value="1"/>
</dbReference>
<dbReference type="InterPro" id="IPR009057">
    <property type="entry name" value="Homeodomain-like_sf"/>
</dbReference>
<dbReference type="Pfam" id="PF12833">
    <property type="entry name" value="HTH_18"/>
    <property type="match status" value="1"/>
</dbReference>
<dbReference type="GO" id="GO:0003700">
    <property type="term" value="F:DNA-binding transcription factor activity"/>
    <property type="evidence" value="ECO:0007669"/>
    <property type="project" value="InterPro"/>
</dbReference>
<evidence type="ECO:0000313" key="8">
    <source>
        <dbReference type="Proteomes" id="UP000256977"/>
    </source>
</evidence>
<dbReference type="EMBL" id="QRDZ01000019">
    <property type="protein sequence ID" value="RED65486.1"/>
    <property type="molecule type" value="Genomic_DNA"/>
</dbReference>
<dbReference type="PROSITE" id="PS50110">
    <property type="entry name" value="RESPONSE_REGULATORY"/>
    <property type="match status" value="1"/>
</dbReference>
<evidence type="ECO:0000259" key="6">
    <source>
        <dbReference type="PROSITE" id="PS50110"/>
    </source>
</evidence>
<dbReference type="CDD" id="cd17536">
    <property type="entry name" value="REC_YesN-like"/>
    <property type="match status" value="1"/>
</dbReference>
<keyword evidence="3" id="KW-0804">Transcription</keyword>
<gene>
    <name evidence="7" type="ORF">DFP98_119126</name>
</gene>
<keyword evidence="1" id="KW-0805">Transcription regulation</keyword>
<dbReference type="Pfam" id="PF00072">
    <property type="entry name" value="Response_reg"/>
    <property type="match status" value="1"/>
</dbReference>
<keyword evidence="4" id="KW-0597">Phosphoprotein</keyword>
<keyword evidence="2" id="KW-0238">DNA-binding</keyword>
<dbReference type="GO" id="GO:0000160">
    <property type="term" value="P:phosphorelay signal transduction system"/>
    <property type="evidence" value="ECO:0007669"/>
    <property type="project" value="InterPro"/>
</dbReference>
<evidence type="ECO:0000256" key="3">
    <source>
        <dbReference type="ARBA" id="ARBA00023163"/>
    </source>
</evidence>
<keyword evidence="8" id="KW-1185">Reference proteome</keyword>
<dbReference type="AlphaFoldDB" id="A0A3D9IWI9"/>
<protein>
    <submittedName>
        <fullName evidence="7">AraC family two component transcriptional regulator</fullName>
    </submittedName>
</protein>
<evidence type="ECO:0000256" key="2">
    <source>
        <dbReference type="ARBA" id="ARBA00023125"/>
    </source>
</evidence>
<evidence type="ECO:0000313" key="7">
    <source>
        <dbReference type="EMBL" id="RED65486.1"/>
    </source>
</evidence>
<dbReference type="InterPro" id="IPR011006">
    <property type="entry name" value="CheY-like_superfamily"/>
</dbReference>
<comment type="caution">
    <text evidence="7">The sequence shown here is derived from an EMBL/GenBank/DDBJ whole genome shotgun (WGS) entry which is preliminary data.</text>
</comment>
<dbReference type="SMART" id="SM00448">
    <property type="entry name" value="REC"/>
    <property type="match status" value="1"/>
</dbReference>
<dbReference type="PROSITE" id="PS00041">
    <property type="entry name" value="HTH_ARAC_FAMILY_1"/>
    <property type="match status" value="1"/>
</dbReference>
<dbReference type="GO" id="GO:0043565">
    <property type="term" value="F:sequence-specific DNA binding"/>
    <property type="evidence" value="ECO:0007669"/>
    <property type="project" value="InterPro"/>
</dbReference>
<proteinExistence type="predicted"/>
<accession>A0A3D9IWI9</accession>